<accession>V6LLC9</accession>
<organism evidence="7">
    <name type="scientific">Spironucleus salmonicida</name>
    <dbReference type="NCBI Taxonomy" id="348837"/>
    <lineage>
        <taxon>Eukaryota</taxon>
        <taxon>Metamonada</taxon>
        <taxon>Diplomonadida</taxon>
        <taxon>Hexamitidae</taxon>
        <taxon>Hexamitinae</taxon>
        <taxon>Spironucleus</taxon>
    </lineage>
</organism>
<dbReference type="AlphaFoldDB" id="V6LLC9"/>
<dbReference type="EMBL" id="AUWU02000006">
    <property type="protein sequence ID" value="KAH0572430.1"/>
    <property type="molecule type" value="Genomic_DNA"/>
</dbReference>
<sequence>MAWIRIQKTRAYYKRFQVQFRRRRDGLTDYQQRRALTIQDKDKYAAPKYRLVVRRSNKFVTCQIISAHLGGDKIHCAAYSHELPEYGLKAGLNNYAACYATGLLCARRMLAKIQMADLYKGNTDVSKIVPVEDKDERSAFRCFLDIGLSRTTTGANVFAALKGAVDGGLNIPYSGKRLVTGFKNGQVDAKLLADRIYGQHVASYMTELKGENADTYKARFSQFIKNGISAENYKQTIETTHANIRKSPISSRKAKASYKYDTKHEVKHTLTQRKDALQAKKLALLSKLTK</sequence>
<evidence type="ECO:0000313" key="9">
    <source>
        <dbReference type="Proteomes" id="UP000018208"/>
    </source>
</evidence>
<dbReference type="GO" id="GO:0022625">
    <property type="term" value="C:cytosolic large ribosomal subunit"/>
    <property type="evidence" value="ECO:0007669"/>
    <property type="project" value="TreeGrafter"/>
</dbReference>
<reference evidence="7 8" key="1">
    <citation type="journal article" date="2014" name="PLoS Genet.">
        <title>The Genome of Spironucleus salmonicida Highlights a Fish Pathogen Adapted to Fluctuating Environments.</title>
        <authorList>
            <person name="Xu F."/>
            <person name="Jerlstrom-Hultqvist J."/>
            <person name="Einarsson E."/>
            <person name="Astvaldsson A."/>
            <person name="Svard S.G."/>
            <person name="Andersson J.O."/>
        </authorList>
    </citation>
    <scope>NUCLEOTIDE SEQUENCE</scope>
    <source>
        <strain evidence="8">ATCC 50377</strain>
    </source>
</reference>
<dbReference type="InterPro" id="IPR057268">
    <property type="entry name" value="Ribosomal_L18"/>
</dbReference>
<dbReference type="Proteomes" id="UP000018208">
    <property type="component" value="Unassembled WGS sequence"/>
</dbReference>
<dbReference type="VEuPathDB" id="GiardiaDB:SS50377_26640"/>
<dbReference type="InterPro" id="IPR005485">
    <property type="entry name" value="Rbsml_uL18_euk_arch"/>
</dbReference>
<comment type="subcellular location">
    <subcellularLocation>
        <location evidence="1">Cytoplasm</location>
    </subcellularLocation>
</comment>
<dbReference type="GO" id="GO:0008097">
    <property type="term" value="F:5S rRNA binding"/>
    <property type="evidence" value="ECO:0007669"/>
    <property type="project" value="InterPro"/>
</dbReference>
<comment type="similarity">
    <text evidence="2">Belongs to the universal ribosomal protein uL18 family.</text>
</comment>
<dbReference type="PANTHER" id="PTHR23410:SF12">
    <property type="entry name" value="LARGE RIBOSOMAL SUBUNIT PROTEIN UL18"/>
    <property type="match status" value="1"/>
</dbReference>
<dbReference type="PRINTS" id="PR00058">
    <property type="entry name" value="RIBOSOMALL5"/>
</dbReference>
<evidence type="ECO:0000313" key="8">
    <source>
        <dbReference type="EMBL" id="KAH0572430.1"/>
    </source>
</evidence>
<evidence type="ECO:0000256" key="2">
    <source>
        <dbReference type="ARBA" id="ARBA00007116"/>
    </source>
</evidence>
<keyword evidence="3" id="KW-0963">Cytoplasm</keyword>
<dbReference type="PANTHER" id="PTHR23410">
    <property type="entry name" value="RIBOSOMAL PROTEIN L5-RELATED"/>
    <property type="match status" value="1"/>
</dbReference>
<dbReference type="SUPFAM" id="SSF53137">
    <property type="entry name" value="Translational machinery components"/>
    <property type="match status" value="1"/>
</dbReference>
<dbReference type="Gene3D" id="3.30.420.100">
    <property type="match status" value="1"/>
</dbReference>
<evidence type="ECO:0000256" key="3">
    <source>
        <dbReference type="ARBA" id="ARBA00022490"/>
    </source>
</evidence>
<dbReference type="GO" id="GO:0000027">
    <property type="term" value="P:ribosomal large subunit assembly"/>
    <property type="evidence" value="ECO:0007669"/>
    <property type="project" value="TreeGrafter"/>
</dbReference>
<proteinExistence type="inferred from homology"/>
<dbReference type="CDD" id="cd00432">
    <property type="entry name" value="Ribosomal_L18_L5e"/>
    <property type="match status" value="1"/>
</dbReference>
<dbReference type="OrthoDB" id="1618453at2759"/>
<evidence type="ECO:0000256" key="1">
    <source>
        <dbReference type="ARBA" id="ARBA00004496"/>
    </source>
</evidence>
<feature type="domain" description="Large ribosomal subunit protein uL18 C-terminal eukaryotes" evidence="6">
    <location>
        <begin position="238"/>
        <end position="285"/>
    </location>
</feature>
<dbReference type="Pfam" id="PF14204">
    <property type="entry name" value="Ribosomal_L18_c"/>
    <property type="match status" value="1"/>
</dbReference>
<dbReference type="GO" id="GO:0003735">
    <property type="term" value="F:structural constituent of ribosome"/>
    <property type="evidence" value="ECO:0007669"/>
    <property type="project" value="InterPro"/>
</dbReference>
<dbReference type="Pfam" id="PF17144">
    <property type="entry name" value="Ribosomal_L5e"/>
    <property type="match status" value="1"/>
</dbReference>
<name>V6LLC9_9EUKA</name>
<keyword evidence="9" id="KW-1185">Reference proteome</keyword>
<dbReference type="InterPro" id="IPR025607">
    <property type="entry name" value="Ribosomal_uL18_C_euk"/>
</dbReference>
<evidence type="ECO:0000259" key="6">
    <source>
        <dbReference type="Pfam" id="PF14204"/>
    </source>
</evidence>
<gene>
    <name evidence="7" type="ORF">SS50377_19211</name>
    <name evidence="8" type="ORF">SS50377_26640</name>
</gene>
<reference evidence="8" key="2">
    <citation type="submission" date="2020-12" db="EMBL/GenBank/DDBJ databases">
        <title>New Spironucleus salmonicida genome in near-complete chromosomes.</title>
        <authorList>
            <person name="Xu F."/>
            <person name="Kurt Z."/>
            <person name="Jimenez-Gonzalez A."/>
            <person name="Astvaldsson A."/>
            <person name="Andersson J.O."/>
            <person name="Svard S.G."/>
        </authorList>
    </citation>
    <scope>NUCLEOTIDE SEQUENCE</scope>
    <source>
        <strain evidence="8">ATCC 50377</strain>
    </source>
</reference>
<protein>
    <submittedName>
        <fullName evidence="7">Ribosomal protein L5</fullName>
    </submittedName>
</protein>
<dbReference type="HAMAP" id="MF_01337_A">
    <property type="entry name" value="Ribosomal_uL18_A"/>
    <property type="match status" value="1"/>
</dbReference>
<evidence type="ECO:0000256" key="4">
    <source>
        <dbReference type="ARBA" id="ARBA00022980"/>
    </source>
</evidence>
<evidence type="ECO:0000313" key="7">
    <source>
        <dbReference type="EMBL" id="EST41484.1"/>
    </source>
</evidence>
<keyword evidence="5" id="KW-0687">Ribonucleoprotein</keyword>
<evidence type="ECO:0000256" key="5">
    <source>
        <dbReference type="ARBA" id="ARBA00023274"/>
    </source>
</evidence>
<dbReference type="EMBL" id="KI546170">
    <property type="protein sequence ID" value="EST41484.1"/>
    <property type="molecule type" value="Genomic_DNA"/>
</dbReference>
<dbReference type="GO" id="GO:0006412">
    <property type="term" value="P:translation"/>
    <property type="evidence" value="ECO:0007669"/>
    <property type="project" value="InterPro"/>
</dbReference>
<keyword evidence="4 7" id="KW-0689">Ribosomal protein</keyword>